<protein>
    <submittedName>
        <fullName evidence="2">Uncharacterized protein, isoform A</fullName>
    </submittedName>
</protein>
<name>B4LW82_DROVI</name>
<reference evidence="2 3" key="1">
    <citation type="journal article" date="2007" name="Nature">
        <title>Evolution of genes and genomes on the Drosophila phylogeny.</title>
        <authorList>
            <consortium name="Drosophila 12 Genomes Consortium"/>
            <person name="Clark A.G."/>
            <person name="Eisen M.B."/>
            <person name="Smith D.R."/>
            <person name="Bergman C.M."/>
            <person name="Oliver B."/>
            <person name="Markow T.A."/>
            <person name="Kaufman T.C."/>
            <person name="Kellis M."/>
            <person name="Gelbart W."/>
            <person name="Iyer V.N."/>
            <person name="Pollard D.A."/>
            <person name="Sackton T.B."/>
            <person name="Larracuente A.M."/>
            <person name="Singh N.D."/>
            <person name="Abad J.P."/>
            <person name="Abt D.N."/>
            <person name="Adryan B."/>
            <person name="Aguade M."/>
            <person name="Akashi H."/>
            <person name="Anderson W.W."/>
            <person name="Aquadro C.F."/>
            <person name="Ardell D.H."/>
            <person name="Arguello R."/>
            <person name="Artieri C.G."/>
            <person name="Barbash D.A."/>
            <person name="Barker D."/>
            <person name="Barsanti P."/>
            <person name="Batterham P."/>
            <person name="Batzoglou S."/>
            <person name="Begun D."/>
            <person name="Bhutkar A."/>
            <person name="Blanco E."/>
            <person name="Bosak S.A."/>
            <person name="Bradley R.K."/>
            <person name="Brand A.D."/>
            <person name="Brent M.R."/>
            <person name="Brooks A.N."/>
            <person name="Brown R.H."/>
            <person name="Butlin R.K."/>
            <person name="Caggese C."/>
            <person name="Calvi B.R."/>
            <person name="Bernardo de Carvalho A."/>
            <person name="Caspi A."/>
            <person name="Castrezana S."/>
            <person name="Celniker S.E."/>
            <person name="Chang J.L."/>
            <person name="Chapple C."/>
            <person name="Chatterji S."/>
            <person name="Chinwalla A."/>
            <person name="Civetta A."/>
            <person name="Clifton S.W."/>
            <person name="Comeron J.M."/>
            <person name="Costello J.C."/>
            <person name="Coyne J.A."/>
            <person name="Daub J."/>
            <person name="David R.G."/>
            <person name="Delcher A.L."/>
            <person name="Delehaunty K."/>
            <person name="Do C.B."/>
            <person name="Ebling H."/>
            <person name="Edwards K."/>
            <person name="Eickbush T."/>
            <person name="Evans J.D."/>
            <person name="Filipski A."/>
            <person name="Findeiss S."/>
            <person name="Freyhult E."/>
            <person name="Fulton L."/>
            <person name="Fulton R."/>
            <person name="Garcia A.C."/>
            <person name="Gardiner A."/>
            <person name="Garfield D.A."/>
            <person name="Garvin B.E."/>
            <person name="Gibson G."/>
            <person name="Gilbert D."/>
            <person name="Gnerre S."/>
            <person name="Godfrey J."/>
            <person name="Good R."/>
            <person name="Gotea V."/>
            <person name="Gravely B."/>
            <person name="Greenberg A.J."/>
            <person name="Griffiths-Jones S."/>
            <person name="Gross S."/>
            <person name="Guigo R."/>
            <person name="Gustafson E.A."/>
            <person name="Haerty W."/>
            <person name="Hahn M.W."/>
            <person name="Halligan D.L."/>
            <person name="Halpern A.L."/>
            <person name="Halter G.M."/>
            <person name="Han M.V."/>
            <person name="Heger A."/>
            <person name="Hillier L."/>
            <person name="Hinrichs A.S."/>
            <person name="Holmes I."/>
            <person name="Hoskins R.A."/>
            <person name="Hubisz M.J."/>
            <person name="Hultmark D."/>
            <person name="Huntley M.A."/>
            <person name="Jaffe D.B."/>
            <person name="Jagadeeshan S."/>
            <person name="Jeck W.R."/>
            <person name="Johnson J."/>
            <person name="Jones C.D."/>
            <person name="Jordan W.C."/>
            <person name="Karpen G.H."/>
            <person name="Kataoka E."/>
            <person name="Keightley P.D."/>
            <person name="Kheradpour P."/>
            <person name="Kirkness E.F."/>
            <person name="Koerich L.B."/>
            <person name="Kristiansen K."/>
            <person name="Kudrna D."/>
            <person name="Kulathinal R.J."/>
            <person name="Kumar S."/>
            <person name="Kwok R."/>
            <person name="Lander E."/>
            <person name="Langley C.H."/>
            <person name="Lapoint R."/>
            <person name="Lazzaro B.P."/>
            <person name="Lee S.J."/>
            <person name="Levesque L."/>
            <person name="Li R."/>
            <person name="Lin C.F."/>
            <person name="Lin M.F."/>
            <person name="Lindblad-Toh K."/>
            <person name="Llopart A."/>
            <person name="Long M."/>
            <person name="Low L."/>
            <person name="Lozovsky E."/>
            <person name="Lu J."/>
            <person name="Luo M."/>
            <person name="Machado C.A."/>
            <person name="Makalowski W."/>
            <person name="Marzo M."/>
            <person name="Matsuda M."/>
            <person name="Matzkin L."/>
            <person name="McAllister B."/>
            <person name="McBride C.S."/>
            <person name="McKernan B."/>
            <person name="McKernan K."/>
            <person name="Mendez-Lago M."/>
            <person name="Minx P."/>
            <person name="Mollenhauer M.U."/>
            <person name="Montooth K."/>
            <person name="Mount S.M."/>
            <person name="Mu X."/>
            <person name="Myers E."/>
            <person name="Negre B."/>
            <person name="Newfeld S."/>
            <person name="Nielsen R."/>
            <person name="Noor M.A."/>
            <person name="O'Grady P."/>
            <person name="Pachter L."/>
            <person name="Papaceit M."/>
            <person name="Parisi M.J."/>
            <person name="Parisi M."/>
            <person name="Parts L."/>
            <person name="Pedersen J.S."/>
            <person name="Pesole G."/>
            <person name="Phillippy A.M."/>
            <person name="Ponting C.P."/>
            <person name="Pop M."/>
            <person name="Porcelli D."/>
            <person name="Powell J.R."/>
            <person name="Prohaska S."/>
            <person name="Pruitt K."/>
            <person name="Puig M."/>
            <person name="Quesneville H."/>
            <person name="Ram K.R."/>
            <person name="Rand D."/>
            <person name="Rasmussen M.D."/>
            <person name="Reed L.K."/>
            <person name="Reenan R."/>
            <person name="Reily A."/>
            <person name="Remington K.A."/>
            <person name="Rieger T.T."/>
            <person name="Ritchie M.G."/>
            <person name="Robin C."/>
            <person name="Rogers Y.H."/>
            <person name="Rohde C."/>
            <person name="Rozas J."/>
            <person name="Rubenfield M.J."/>
            <person name="Ruiz A."/>
            <person name="Russo S."/>
            <person name="Salzberg S.L."/>
            <person name="Sanchez-Gracia A."/>
            <person name="Saranga D.J."/>
            <person name="Sato H."/>
            <person name="Schaeffer S.W."/>
            <person name="Schatz M.C."/>
            <person name="Schlenke T."/>
            <person name="Schwartz R."/>
            <person name="Segarra C."/>
            <person name="Singh R.S."/>
            <person name="Sirot L."/>
            <person name="Sirota M."/>
            <person name="Sisneros N.B."/>
            <person name="Smith C.D."/>
            <person name="Smith T.F."/>
            <person name="Spieth J."/>
            <person name="Stage D.E."/>
            <person name="Stark A."/>
            <person name="Stephan W."/>
            <person name="Strausberg R.L."/>
            <person name="Strempel S."/>
            <person name="Sturgill D."/>
            <person name="Sutton G."/>
            <person name="Sutton G.G."/>
            <person name="Tao W."/>
            <person name="Teichmann S."/>
            <person name="Tobari Y.N."/>
            <person name="Tomimura Y."/>
            <person name="Tsolas J.M."/>
            <person name="Valente V.L."/>
            <person name="Venter E."/>
            <person name="Venter J.C."/>
            <person name="Vicario S."/>
            <person name="Vieira F.G."/>
            <person name="Vilella A.J."/>
            <person name="Villasante A."/>
            <person name="Walenz B."/>
            <person name="Wang J."/>
            <person name="Wasserman M."/>
            <person name="Watts T."/>
            <person name="Wilson D."/>
            <person name="Wilson R.K."/>
            <person name="Wing R.A."/>
            <person name="Wolfner M.F."/>
            <person name="Wong A."/>
            <person name="Wong G.K."/>
            <person name="Wu C.I."/>
            <person name="Wu G."/>
            <person name="Yamamoto D."/>
            <person name="Yang H.P."/>
            <person name="Yang S.P."/>
            <person name="Yorke J.A."/>
            <person name="Yoshida K."/>
            <person name="Zdobnov E."/>
            <person name="Zhang P."/>
            <person name="Zhang Y."/>
            <person name="Zimin A.V."/>
            <person name="Baldwin J."/>
            <person name="Abdouelleil A."/>
            <person name="Abdulkadir J."/>
            <person name="Abebe A."/>
            <person name="Abera B."/>
            <person name="Abreu J."/>
            <person name="Acer S.C."/>
            <person name="Aftuck L."/>
            <person name="Alexander A."/>
            <person name="An P."/>
            <person name="Anderson E."/>
            <person name="Anderson S."/>
            <person name="Arachi H."/>
            <person name="Azer M."/>
            <person name="Bachantsang P."/>
            <person name="Barry A."/>
            <person name="Bayul T."/>
            <person name="Berlin A."/>
            <person name="Bessette D."/>
            <person name="Bloom T."/>
            <person name="Blye J."/>
            <person name="Boguslavskiy L."/>
            <person name="Bonnet C."/>
            <person name="Boukhgalter B."/>
            <person name="Bourzgui I."/>
            <person name="Brown A."/>
            <person name="Cahill P."/>
            <person name="Channer S."/>
            <person name="Cheshatsang Y."/>
            <person name="Chuda L."/>
            <person name="Citroen M."/>
            <person name="Collymore A."/>
            <person name="Cooke P."/>
            <person name="Costello M."/>
            <person name="D'Aco K."/>
            <person name="Daza R."/>
            <person name="De Haan G."/>
            <person name="DeGray S."/>
            <person name="DeMaso C."/>
            <person name="Dhargay N."/>
            <person name="Dooley K."/>
            <person name="Dooley E."/>
            <person name="Doricent M."/>
            <person name="Dorje P."/>
            <person name="Dorjee K."/>
            <person name="Dupes A."/>
            <person name="Elong R."/>
            <person name="Falk J."/>
            <person name="Farina A."/>
            <person name="Faro S."/>
            <person name="Ferguson D."/>
            <person name="Fisher S."/>
            <person name="Foley C.D."/>
            <person name="Franke A."/>
            <person name="Friedrich D."/>
            <person name="Gadbois L."/>
            <person name="Gearin G."/>
            <person name="Gearin C.R."/>
            <person name="Giannoukos G."/>
            <person name="Goode T."/>
            <person name="Graham J."/>
            <person name="Grandbois E."/>
            <person name="Grewal S."/>
            <person name="Gyaltsen K."/>
            <person name="Hafez N."/>
            <person name="Hagos B."/>
            <person name="Hall J."/>
            <person name="Henson C."/>
            <person name="Hollinger A."/>
            <person name="Honan T."/>
            <person name="Huard M.D."/>
            <person name="Hughes L."/>
            <person name="Hurhula B."/>
            <person name="Husby M.E."/>
            <person name="Kamat A."/>
            <person name="Kanga B."/>
            <person name="Kashin S."/>
            <person name="Khazanovich D."/>
            <person name="Kisner P."/>
            <person name="Lance K."/>
            <person name="Lara M."/>
            <person name="Lee W."/>
            <person name="Lennon N."/>
            <person name="Letendre F."/>
            <person name="LeVine R."/>
            <person name="Lipovsky A."/>
            <person name="Liu X."/>
            <person name="Liu J."/>
            <person name="Liu S."/>
            <person name="Lokyitsang T."/>
            <person name="Lokyitsang Y."/>
            <person name="Lubonja R."/>
            <person name="Lui A."/>
            <person name="MacDonald P."/>
            <person name="Magnisalis V."/>
            <person name="Maru K."/>
            <person name="Matthews C."/>
            <person name="McCusker W."/>
            <person name="McDonough S."/>
            <person name="Mehta T."/>
            <person name="Meldrim J."/>
            <person name="Meneus L."/>
            <person name="Mihai O."/>
            <person name="Mihalev A."/>
            <person name="Mihova T."/>
            <person name="Mittelman R."/>
            <person name="Mlenga V."/>
            <person name="Montmayeur A."/>
            <person name="Mulrain L."/>
            <person name="Navidi A."/>
            <person name="Naylor J."/>
            <person name="Negash T."/>
            <person name="Nguyen T."/>
            <person name="Nguyen N."/>
            <person name="Nicol R."/>
            <person name="Norbu C."/>
            <person name="Norbu N."/>
            <person name="Novod N."/>
            <person name="O'Neill B."/>
            <person name="Osman S."/>
            <person name="Markiewicz E."/>
            <person name="Oyono O.L."/>
            <person name="Patti C."/>
            <person name="Phunkhang P."/>
            <person name="Pierre F."/>
            <person name="Priest M."/>
            <person name="Raghuraman S."/>
            <person name="Rege F."/>
            <person name="Reyes R."/>
            <person name="Rise C."/>
            <person name="Rogov P."/>
            <person name="Ross K."/>
            <person name="Ryan E."/>
            <person name="Settipalli S."/>
            <person name="Shea T."/>
            <person name="Sherpa N."/>
            <person name="Shi L."/>
            <person name="Shih D."/>
            <person name="Sparrow T."/>
            <person name="Spaulding J."/>
            <person name="Stalker J."/>
            <person name="Stange-Thomann N."/>
            <person name="Stavropoulos S."/>
            <person name="Stone C."/>
            <person name="Strader C."/>
            <person name="Tesfaye S."/>
            <person name="Thomson T."/>
            <person name="Thoulutsang Y."/>
            <person name="Thoulutsang D."/>
            <person name="Topham K."/>
            <person name="Topping I."/>
            <person name="Tsamla T."/>
            <person name="Vassiliev H."/>
            <person name="Vo A."/>
            <person name="Wangchuk T."/>
            <person name="Wangdi T."/>
            <person name="Weiand M."/>
            <person name="Wilkinson J."/>
            <person name="Wilson A."/>
            <person name="Yadav S."/>
            <person name="Young G."/>
            <person name="Yu Q."/>
            <person name="Zembek L."/>
            <person name="Zhong D."/>
            <person name="Zimmer A."/>
            <person name="Zwirko Z."/>
            <person name="Jaffe D.B."/>
            <person name="Alvarez P."/>
            <person name="Brockman W."/>
            <person name="Butler J."/>
            <person name="Chin C."/>
            <person name="Gnerre S."/>
            <person name="Grabherr M."/>
            <person name="Kleber M."/>
            <person name="Mauceli E."/>
            <person name="MacCallum I."/>
        </authorList>
    </citation>
    <scope>NUCLEOTIDE SEQUENCE [LARGE SCALE GENOMIC DNA]</scope>
    <source>
        <strain evidence="3">Tucson 15010-1051.87</strain>
    </source>
</reference>
<dbReference type="OrthoDB" id="7791718at2759"/>
<evidence type="ECO:0000313" key="3">
    <source>
        <dbReference type="Proteomes" id="UP000008792"/>
    </source>
</evidence>
<keyword evidence="3" id="KW-1185">Reference proteome</keyword>
<proteinExistence type="predicted"/>
<feature type="region of interest" description="Disordered" evidence="1">
    <location>
        <begin position="142"/>
        <end position="167"/>
    </location>
</feature>
<feature type="compositionally biased region" description="Polar residues" evidence="1">
    <location>
        <begin position="366"/>
        <end position="376"/>
    </location>
</feature>
<sequence>MKATSTSTTAAAAAAAAAAKCRLTVFVLSISFSWNSLLNGHGCQMLNGKFYTGLPPKMEGRQCGVGRNRQESHFFWPDDTRVDSAVETRVKRRNSLQLDSGAERPRLTAGRRLSSVQDEATPDVDTRQMFHKEFAKSSIQFYDNLQPSNSNNNNNNNRSRLLSRTRREVTPKLTDVEPLPAVDAAPEIDPSAARRQQAYSSKIQFYDYVNANDADAMQNNVRRPKMDMNNKRDMELNSKNSPKLQVKHNVRHLSVERDQLTAPPTLRMVTKKPLNDGQPWQQEQYETVRQPPMLLPKKILKQQQEQQPWIEEFDESMVNYVDNGVRQLRLLSPAPAKKHVTYNEEAAEYAYYDDRLDPAVGRQLRQSQPNMRTGSGQQQQQQQKQQQLQPSPYVEAGRDTKSLNNYSKKSHNNYNEYSSNNNSGGGLRSRKILPKLPELTTTTTSTATTTMQSRRFDDTRATSANTAATVAAAAAEATSPSDPRKHLRSSLCFNGDALVVDVGAAPQSTSAVALARRSSAGQRVSVGLPD</sequence>
<feature type="compositionally biased region" description="Low complexity" evidence="1">
    <location>
        <begin position="440"/>
        <end position="450"/>
    </location>
</feature>
<dbReference type="Proteomes" id="UP000008792">
    <property type="component" value="Unassembled WGS sequence"/>
</dbReference>
<dbReference type="AlphaFoldDB" id="B4LW82"/>
<feature type="compositionally biased region" description="Low complexity" evidence="1">
    <location>
        <begin position="377"/>
        <end position="389"/>
    </location>
</feature>
<dbReference type="HOGENOM" id="CLU_055892_0_0_1"/>
<dbReference type="EMBL" id="CH940650">
    <property type="protein sequence ID" value="EDW67616.2"/>
    <property type="molecule type" value="Genomic_DNA"/>
</dbReference>
<evidence type="ECO:0000313" key="2">
    <source>
        <dbReference type="EMBL" id="EDW67616.2"/>
    </source>
</evidence>
<gene>
    <name evidence="2" type="primary">Dvir\GJ22981</name>
    <name evidence="2" type="ORF">Dvir_GJ22981</name>
</gene>
<dbReference type="InParanoid" id="B4LW82"/>
<feature type="compositionally biased region" description="Low complexity" evidence="1">
    <location>
        <begin position="402"/>
        <end position="422"/>
    </location>
</feature>
<evidence type="ECO:0000256" key="1">
    <source>
        <dbReference type="SAM" id="MobiDB-lite"/>
    </source>
</evidence>
<dbReference type="eggNOG" id="ENOG502TBNF">
    <property type="taxonomic scope" value="Eukaryota"/>
</dbReference>
<feature type="region of interest" description="Disordered" evidence="1">
    <location>
        <begin position="366"/>
        <end position="464"/>
    </location>
</feature>
<feature type="compositionally biased region" description="Low complexity" evidence="1">
    <location>
        <begin position="148"/>
        <end position="162"/>
    </location>
</feature>
<feature type="region of interest" description="Disordered" evidence="1">
    <location>
        <begin position="98"/>
        <end position="121"/>
    </location>
</feature>
<dbReference type="KEGG" id="dvi:6630195"/>
<organism evidence="2 3">
    <name type="scientific">Drosophila virilis</name>
    <name type="common">Fruit fly</name>
    <dbReference type="NCBI Taxonomy" id="7244"/>
    <lineage>
        <taxon>Eukaryota</taxon>
        <taxon>Metazoa</taxon>
        <taxon>Ecdysozoa</taxon>
        <taxon>Arthropoda</taxon>
        <taxon>Hexapoda</taxon>
        <taxon>Insecta</taxon>
        <taxon>Pterygota</taxon>
        <taxon>Neoptera</taxon>
        <taxon>Endopterygota</taxon>
        <taxon>Diptera</taxon>
        <taxon>Brachycera</taxon>
        <taxon>Muscomorpha</taxon>
        <taxon>Ephydroidea</taxon>
        <taxon>Drosophilidae</taxon>
        <taxon>Drosophila</taxon>
    </lineage>
</organism>
<accession>B4LW82</accession>